<dbReference type="RefSeq" id="WP_237052713.1">
    <property type="nucleotide sequence ID" value="NZ_JAKJPO010000001.1"/>
</dbReference>
<comment type="caution">
    <text evidence="1">The sequence shown here is derived from an EMBL/GenBank/DDBJ whole genome shotgun (WGS) entry which is preliminary data.</text>
</comment>
<reference evidence="1 2" key="2">
    <citation type="submission" date="2022-01" db="EMBL/GenBank/DDBJ databases">
        <title>Lysobacter chinensis sp. nov., a bacterium isolated from cow dung compost.</title>
        <authorList>
            <person name="Liu Y."/>
        </authorList>
    </citation>
    <scope>NUCLEOTIDE SEQUENCE [LARGE SCALE GENOMIC DNA]</scope>
    <source>
        <strain evidence="1 2">TLK-CK17</strain>
    </source>
</reference>
<dbReference type="SUPFAM" id="SSF54427">
    <property type="entry name" value="NTF2-like"/>
    <property type="match status" value="1"/>
</dbReference>
<keyword evidence="2" id="KW-1185">Reference proteome</keyword>
<dbReference type="InterPro" id="IPR032710">
    <property type="entry name" value="NTF2-like_dom_sf"/>
</dbReference>
<proteinExistence type="predicted"/>
<name>A0ABS9HMT1_9GAMM</name>
<dbReference type="Gene3D" id="3.10.450.50">
    <property type="match status" value="1"/>
</dbReference>
<dbReference type="Proteomes" id="UP001430796">
    <property type="component" value="Unassembled WGS sequence"/>
</dbReference>
<reference evidence="2" key="1">
    <citation type="submission" date="2022-01" db="EMBL/GenBank/DDBJ databases">
        <title>Lysobacter chinensis sp. nov., a bacterium isolated from cow dung compost.</title>
        <authorList>
            <person name="Zhou L.Y."/>
        </authorList>
    </citation>
    <scope>NUCLEOTIDE SEQUENCE [LARGE SCALE GENOMIC DNA]</scope>
    <source>
        <strain evidence="2">TLK-CK17</strain>
    </source>
</reference>
<organism evidence="1 2">
    <name type="scientific">Marilutibacter chinensis</name>
    <dbReference type="NCBI Taxonomy" id="2912247"/>
    <lineage>
        <taxon>Bacteria</taxon>
        <taxon>Pseudomonadati</taxon>
        <taxon>Pseudomonadota</taxon>
        <taxon>Gammaproteobacteria</taxon>
        <taxon>Lysobacterales</taxon>
        <taxon>Lysobacteraceae</taxon>
        <taxon>Marilutibacter</taxon>
    </lineage>
</organism>
<reference evidence="1 2" key="3">
    <citation type="submission" date="2022-01" db="EMBL/GenBank/DDBJ databases">
        <authorList>
            <person name="Zhou L.Y."/>
        </authorList>
    </citation>
    <scope>NUCLEOTIDE SEQUENCE [LARGE SCALE GENOMIC DNA]</scope>
    <source>
        <strain evidence="1 2">TLK-CK17</strain>
    </source>
</reference>
<sequence length="133" mass="14313">MFLLLAAGCRRDDPEAALLATLVDVQTALEKRDAAALGGALAADFVGPEGLDADGAERMARAMFLRYRNVDVSVGPPAVAMTGGHATVKFEAMLTGGQGRILPDAVRVYSIESGWRLEGDDWRLTSIHWEPRM</sequence>
<evidence type="ECO:0000313" key="1">
    <source>
        <dbReference type="EMBL" id="MCF7220321.1"/>
    </source>
</evidence>
<accession>A0ABS9HMT1</accession>
<protein>
    <submittedName>
        <fullName evidence="1">Nuclear transport factor 2 family protein</fullName>
    </submittedName>
</protein>
<gene>
    <name evidence="1" type="ORF">L3V18_00750</name>
</gene>
<dbReference type="EMBL" id="JAKJPO010000001">
    <property type="protein sequence ID" value="MCF7220321.1"/>
    <property type="molecule type" value="Genomic_DNA"/>
</dbReference>
<evidence type="ECO:0000313" key="2">
    <source>
        <dbReference type="Proteomes" id="UP001430796"/>
    </source>
</evidence>